<keyword evidence="1" id="KW-0472">Membrane</keyword>
<dbReference type="EMBL" id="QRUU01000021">
    <property type="protein sequence ID" value="RGR97534.1"/>
    <property type="molecule type" value="Genomic_DNA"/>
</dbReference>
<evidence type="ECO:0000256" key="1">
    <source>
        <dbReference type="SAM" id="Phobius"/>
    </source>
</evidence>
<dbReference type="Proteomes" id="UP000285864">
    <property type="component" value="Unassembled WGS sequence"/>
</dbReference>
<keyword evidence="1" id="KW-1133">Transmembrane helix</keyword>
<comment type="caution">
    <text evidence="3">The sequence shown here is derived from an EMBL/GenBank/DDBJ whole genome shotgun (WGS) entry which is preliminary data.</text>
</comment>
<dbReference type="AlphaFoldDB" id="A0A412GRU5"/>
<evidence type="ECO:0000313" key="4">
    <source>
        <dbReference type="Proteomes" id="UP000285864"/>
    </source>
</evidence>
<evidence type="ECO:0000313" key="3">
    <source>
        <dbReference type="EMBL" id="RGR97534.1"/>
    </source>
</evidence>
<keyword evidence="4" id="KW-1185">Reference proteome</keyword>
<name>A0A412GRU5_9BACT</name>
<reference evidence="2" key="3">
    <citation type="submission" date="2021-09" db="EMBL/GenBank/DDBJ databases">
        <authorList>
            <person name="Gilroy R."/>
        </authorList>
    </citation>
    <scope>NUCLEOTIDE SEQUENCE</scope>
    <source>
        <strain evidence="2">CHK165-8395</strain>
    </source>
</reference>
<sequence>MELEELKNQWNLLSEQLKKNEIINHEAIKRMIEKRTLSARDRLIGANVIAVFVLTGMLFLFPLAATRVIIRQELLWMFYIVFPLLILYSLWNIHVLYKFNLATRTLLELHRWILSYKRRLRIEIWCTPFLTLGLFISVFLIHHHYRNLLMVVFDILMLSVGMMAGYICYRYVDKRSVDEIEQGMKDLQDLE</sequence>
<dbReference type="Proteomes" id="UP000718012">
    <property type="component" value="Unassembled WGS sequence"/>
</dbReference>
<proteinExistence type="predicted"/>
<feature type="transmembrane region" description="Helical" evidence="1">
    <location>
        <begin position="120"/>
        <end position="142"/>
    </location>
</feature>
<protein>
    <submittedName>
        <fullName evidence="3">Uncharacterized protein</fullName>
    </submittedName>
</protein>
<dbReference type="EMBL" id="DYXD01000093">
    <property type="protein sequence ID" value="HJF07374.1"/>
    <property type="molecule type" value="Genomic_DNA"/>
</dbReference>
<keyword evidence="1" id="KW-0812">Transmembrane</keyword>
<feature type="transmembrane region" description="Helical" evidence="1">
    <location>
        <begin position="44"/>
        <end position="70"/>
    </location>
</feature>
<feature type="transmembrane region" description="Helical" evidence="1">
    <location>
        <begin position="148"/>
        <end position="169"/>
    </location>
</feature>
<feature type="transmembrane region" description="Helical" evidence="1">
    <location>
        <begin position="76"/>
        <end position="99"/>
    </location>
</feature>
<accession>A0A412GRU5</accession>
<organism evidence="3 4">
    <name type="scientific">Phocaeicola coprocola</name>
    <dbReference type="NCBI Taxonomy" id="310298"/>
    <lineage>
        <taxon>Bacteria</taxon>
        <taxon>Pseudomonadati</taxon>
        <taxon>Bacteroidota</taxon>
        <taxon>Bacteroidia</taxon>
        <taxon>Bacteroidales</taxon>
        <taxon>Bacteroidaceae</taxon>
        <taxon>Phocaeicola</taxon>
    </lineage>
</organism>
<gene>
    <name evidence="3" type="ORF">DWY20_06575</name>
    <name evidence="2" type="ORF">K8U81_04160</name>
</gene>
<reference evidence="2" key="2">
    <citation type="journal article" date="2021" name="PeerJ">
        <title>Extensive microbial diversity within the chicken gut microbiome revealed by metagenomics and culture.</title>
        <authorList>
            <person name="Gilroy R."/>
            <person name="Ravi A."/>
            <person name="Getino M."/>
            <person name="Pursley I."/>
            <person name="Horton D.L."/>
            <person name="Alikhan N.F."/>
            <person name="Baker D."/>
            <person name="Gharbi K."/>
            <person name="Hall N."/>
            <person name="Watson M."/>
            <person name="Adriaenssens E.M."/>
            <person name="Foster-Nyarko E."/>
            <person name="Jarju S."/>
            <person name="Secka A."/>
            <person name="Antonio M."/>
            <person name="Oren A."/>
            <person name="Chaudhuri R.R."/>
            <person name="La Ragione R."/>
            <person name="Hildebrand F."/>
            <person name="Pallen M.J."/>
        </authorList>
    </citation>
    <scope>NUCLEOTIDE SEQUENCE</scope>
    <source>
        <strain evidence="2">CHK165-8395</strain>
    </source>
</reference>
<reference evidence="3 4" key="1">
    <citation type="submission" date="2018-08" db="EMBL/GenBank/DDBJ databases">
        <title>A genome reference for cultivated species of the human gut microbiota.</title>
        <authorList>
            <person name="Zou Y."/>
            <person name="Xue W."/>
            <person name="Luo G."/>
        </authorList>
    </citation>
    <scope>NUCLEOTIDE SEQUENCE [LARGE SCALE GENOMIC DNA]</scope>
    <source>
        <strain evidence="3 4">AF24-2</strain>
    </source>
</reference>
<evidence type="ECO:0000313" key="2">
    <source>
        <dbReference type="EMBL" id="HJF07374.1"/>
    </source>
</evidence>
<dbReference type="RefSeq" id="WP_118484003.1">
    <property type="nucleotide sequence ID" value="NZ_CALUHW010000009.1"/>
</dbReference>